<dbReference type="GO" id="GO:0005737">
    <property type="term" value="C:cytoplasm"/>
    <property type="evidence" value="ECO:0007669"/>
    <property type="project" value="TreeGrafter"/>
</dbReference>
<dbReference type="Proteomes" id="UP000293952">
    <property type="component" value="Unassembled WGS sequence"/>
</dbReference>
<name>A0A4Q4KRT8_9FLAO</name>
<feature type="domain" description="Aldehyde dehydrogenase" evidence="8">
    <location>
        <begin position="5"/>
        <end position="428"/>
    </location>
</feature>
<dbReference type="InterPro" id="IPR015590">
    <property type="entry name" value="Aldehyde_DH_dom"/>
</dbReference>
<comment type="similarity">
    <text evidence="1 4 7">Belongs to the aldehyde dehydrogenase family.</text>
</comment>
<dbReference type="PROSITE" id="PS00687">
    <property type="entry name" value="ALDEHYDE_DEHYDR_GLU"/>
    <property type="match status" value="1"/>
</dbReference>
<dbReference type="PANTHER" id="PTHR43570:SF16">
    <property type="entry name" value="ALDEHYDE DEHYDROGENASE TYPE III, ISOFORM Q"/>
    <property type="match status" value="1"/>
</dbReference>
<dbReference type="GO" id="GO:0004029">
    <property type="term" value="F:aldehyde dehydrogenase (NAD+) activity"/>
    <property type="evidence" value="ECO:0007669"/>
    <property type="project" value="TreeGrafter"/>
</dbReference>
<dbReference type="AlphaFoldDB" id="A0A4Q4KRT8"/>
<dbReference type="FunFam" id="3.40.605.10:FF:000004">
    <property type="entry name" value="Aldehyde dehydrogenase"/>
    <property type="match status" value="1"/>
</dbReference>
<evidence type="ECO:0000256" key="5">
    <source>
        <dbReference type="PIRSR" id="PIRSR036492-1"/>
    </source>
</evidence>
<evidence type="ECO:0000256" key="2">
    <source>
        <dbReference type="ARBA" id="ARBA00023002"/>
    </source>
</evidence>
<dbReference type="PROSITE" id="PS00070">
    <property type="entry name" value="ALDEHYDE_DEHYDR_CYS"/>
    <property type="match status" value="1"/>
</dbReference>
<evidence type="ECO:0000313" key="10">
    <source>
        <dbReference type="Proteomes" id="UP000293952"/>
    </source>
</evidence>
<dbReference type="FunFam" id="3.40.309.10:FF:000003">
    <property type="entry name" value="Aldehyde dehydrogenase"/>
    <property type="match status" value="1"/>
</dbReference>
<dbReference type="InterPro" id="IPR016163">
    <property type="entry name" value="Ald_DH_C"/>
</dbReference>
<dbReference type="GO" id="GO:0006081">
    <property type="term" value="P:aldehyde metabolic process"/>
    <property type="evidence" value="ECO:0007669"/>
    <property type="project" value="InterPro"/>
</dbReference>
<evidence type="ECO:0000256" key="1">
    <source>
        <dbReference type="ARBA" id="ARBA00009986"/>
    </source>
</evidence>
<dbReference type="PANTHER" id="PTHR43570">
    <property type="entry name" value="ALDEHYDE DEHYDROGENASE"/>
    <property type="match status" value="1"/>
</dbReference>
<dbReference type="SUPFAM" id="SSF53720">
    <property type="entry name" value="ALDH-like"/>
    <property type="match status" value="1"/>
</dbReference>
<dbReference type="InterPro" id="IPR016161">
    <property type="entry name" value="Ald_DH/histidinol_DH"/>
</dbReference>
<evidence type="ECO:0000256" key="4">
    <source>
        <dbReference type="PIRNR" id="PIRNR036492"/>
    </source>
</evidence>
<reference evidence="9 10" key="1">
    <citation type="submission" date="2019-02" db="EMBL/GenBank/DDBJ databases">
        <title>Genome sequence of the sea-ice species Brumimicrobium glaciale.</title>
        <authorList>
            <person name="Bowman J.P."/>
        </authorList>
    </citation>
    <scope>NUCLEOTIDE SEQUENCE [LARGE SCALE GENOMIC DNA]</scope>
    <source>
        <strain evidence="9 10">IC156</strain>
    </source>
</reference>
<evidence type="ECO:0000256" key="3">
    <source>
        <dbReference type="ARBA" id="ARBA00023027"/>
    </source>
</evidence>
<organism evidence="9 10">
    <name type="scientific">Brumimicrobium glaciale</name>
    <dbReference type="NCBI Taxonomy" id="200475"/>
    <lineage>
        <taxon>Bacteria</taxon>
        <taxon>Pseudomonadati</taxon>
        <taxon>Bacteroidota</taxon>
        <taxon>Flavobacteriia</taxon>
        <taxon>Flavobacteriales</taxon>
        <taxon>Crocinitomicaceae</taxon>
        <taxon>Brumimicrobium</taxon>
    </lineage>
</organism>
<dbReference type="OrthoDB" id="9762913at2"/>
<evidence type="ECO:0000259" key="8">
    <source>
        <dbReference type="Pfam" id="PF00171"/>
    </source>
</evidence>
<accession>A0A4Q4KRT8</accession>
<keyword evidence="3" id="KW-0520">NAD</keyword>
<dbReference type="EMBL" id="SETE01000001">
    <property type="protein sequence ID" value="RYM36033.1"/>
    <property type="molecule type" value="Genomic_DNA"/>
</dbReference>
<gene>
    <name evidence="9" type="ORF">ERX46_03290</name>
</gene>
<dbReference type="InterPro" id="IPR029510">
    <property type="entry name" value="Ald_DH_CS_GLU"/>
</dbReference>
<sequence>MDKESLKQLLKEQNMMFNTNSTKEIVYRVQKLKKLKSILKSKEDELYDAIYKDFKKSKFDTFTTELALLYTDIDEAVSKVQKWSKRKRVGTNLLNFPAKSYIYPEPLGTCLVIGAWNYPIQLSFAPVIAAIAAGNTVVLKPSEVSSAVSHVIAEIVNSNFDKSFFHVVEGGVEVTTSLLELKWDKIFFTGSVNVGRIVYKAAAENLTPVTLELGGKSPAFVTKSCNLDVTVNRIVWGKFLNAGQTCIAPDYVMVESSIKDEFLEKLKERIIEMDFSFANDNYVQIINDKNYQRLKGMISENKVYYSGEFDEASRYFPPVVMSDVNFSDKIMQEEIFGPIFPILTYDKLSEAISAVKKLPKPLACYIFTGESSVKTRIVDEISFGGGAVNDTIMHIANSSLPFGGVGNSGMGNYHGKAGFDAFTHQKSVLDKATWLDPSIKYPPYSLKKLRIIRWVMGA</sequence>
<dbReference type="Pfam" id="PF00171">
    <property type="entry name" value="Aldedh"/>
    <property type="match status" value="1"/>
</dbReference>
<dbReference type="RefSeq" id="WP_130092398.1">
    <property type="nucleotide sequence ID" value="NZ_SETE01000001.1"/>
</dbReference>
<protein>
    <recommendedName>
        <fullName evidence="4">Aldehyde dehydrogenase</fullName>
    </recommendedName>
</protein>
<dbReference type="CDD" id="cd07136">
    <property type="entry name" value="ALDH_YwdH-P39616"/>
    <property type="match status" value="1"/>
</dbReference>
<evidence type="ECO:0000313" key="9">
    <source>
        <dbReference type="EMBL" id="RYM36033.1"/>
    </source>
</evidence>
<dbReference type="Gene3D" id="3.40.309.10">
    <property type="entry name" value="Aldehyde Dehydrogenase, Chain A, domain 2"/>
    <property type="match status" value="1"/>
</dbReference>
<proteinExistence type="inferred from homology"/>
<dbReference type="InterPro" id="IPR012394">
    <property type="entry name" value="Aldehyde_DH_NAD(P)"/>
</dbReference>
<feature type="active site" evidence="5">
    <location>
        <position position="246"/>
    </location>
</feature>
<dbReference type="InterPro" id="IPR016162">
    <property type="entry name" value="Ald_DH_N"/>
</dbReference>
<keyword evidence="2 4" id="KW-0560">Oxidoreductase</keyword>
<comment type="caution">
    <text evidence="9">The sequence shown here is derived from an EMBL/GenBank/DDBJ whole genome shotgun (WGS) entry which is preliminary data.</text>
</comment>
<dbReference type="InterPro" id="IPR016160">
    <property type="entry name" value="Ald_DH_CS_CYS"/>
</dbReference>
<keyword evidence="10" id="KW-1185">Reference proteome</keyword>
<evidence type="ECO:0000256" key="6">
    <source>
        <dbReference type="PROSITE-ProRule" id="PRU10007"/>
    </source>
</evidence>
<dbReference type="Gene3D" id="3.40.605.10">
    <property type="entry name" value="Aldehyde Dehydrogenase, Chain A, domain 1"/>
    <property type="match status" value="1"/>
</dbReference>
<feature type="active site" evidence="5 6">
    <location>
        <position position="212"/>
    </location>
</feature>
<dbReference type="PIRSF" id="PIRSF036492">
    <property type="entry name" value="ALDH"/>
    <property type="match status" value="1"/>
</dbReference>
<evidence type="ECO:0000256" key="7">
    <source>
        <dbReference type="RuleBase" id="RU003345"/>
    </source>
</evidence>